<dbReference type="InterPro" id="IPR058922">
    <property type="entry name" value="WHD_DRP"/>
</dbReference>
<keyword evidence="3" id="KW-0611">Plant defense</keyword>
<dbReference type="Gene3D" id="1.20.5.4130">
    <property type="match status" value="1"/>
</dbReference>
<evidence type="ECO:0000256" key="4">
    <source>
        <dbReference type="ARBA" id="ARBA00022840"/>
    </source>
</evidence>
<dbReference type="GO" id="GO:0005524">
    <property type="term" value="F:ATP binding"/>
    <property type="evidence" value="ECO:0007669"/>
    <property type="project" value="UniProtKB-KW"/>
</dbReference>
<dbReference type="PANTHER" id="PTHR36766">
    <property type="entry name" value="PLANT BROAD-SPECTRUM MILDEW RESISTANCE PROTEIN RPW8"/>
    <property type="match status" value="1"/>
</dbReference>
<dbReference type="KEGG" id="cmos:111448599"/>
<dbReference type="FunFam" id="1.10.10.10:FF:000322">
    <property type="entry name" value="Probable disease resistance protein At1g63360"/>
    <property type="match status" value="1"/>
</dbReference>
<dbReference type="Gene3D" id="1.10.8.430">
    <property type="entry name" value="Helical domain of apoptotic protease-activating factors"/>
    <property type="match status" value="1"/>
</dbReference>
<evidence type="ECO:0000313" key="8">
    <source>
        <dbReference type="Proteomes" id="UP000504609"/>
    </source>
</evidence>
<dbReference type="AlphaFoldDB" id="A0A6J1FTD2"/>
<keyword evidence="1" id="KW-0677">Repeat</keyword>
<accession>A0A6J1FTD2</accession>
<dbReference type="Pfam" id="PF18052">
    <property type="entry name" value="Rx_N"/>
    <property type="match status" value="1"/>
</dbReference>
<dbReference type="RefSeq" id="XP_022944051.1">
    <property type="nucleotide sequence ID" value="XM_023088283.1"/>
</dbReference>
<reference evidence="9" key="1">
    <citation type="submission" date="2025-08" db="UniProtKB">
        <authorList>
            <consortium name="RefSeq"/>
        </authorList>
    </citation>
    <scope>IDENTIFICATION</scope>
    <source>
        <tissue evidence="9">Young leaves</tissue>
    </source>
</reference>
<feature type="domain" description="Disease resistance N-terminal" evidence="6">
    <location>
        <begin position="1"/>
        <end position="53"/>
    </location>
</feature>
<sequence length="543" mass="63436">MEAALLDAEEQQFKNHEKKNWISRVKDVFYDADDLIDEFAYETLRRQVIAESRRGVKEVREVLSMPHHIAFRFKMSHRIKDIREKLNAIDVDKTQFHCSKSVRDTRIDELRETRETYSIIHDDEVVGREDDKKAIMDLLLDTNIEAKENIATIAIVGMGGLGKTALAQSVYNDENTTKHFMLKLWVCISEQFDVNVIVQKIIESATGKKPEILQIEFLQSELRKHIDGKKYLLIMDDVWNENYEKWVKLKTLLKDGAKGSRILITTRHQRVAETFDTILSYVLGQLDYQSAWLLFKKVAFRDEKPEKELANSDIVKIGKEIVAKLKGLPLAIRIIGSLLYAKKPEHHLWLAFKDKEFSRVLEQREEAQFMLSILELSYNHLPSSLKQCFTYCSLFPKDYIFQKDDMIKQWVAQSFVQSIGTIEPNDIGEDYFMELLSRSFFQDVTRNEMGDIVECKMHDLMHDLACSIMKNECVSMEVNDRVVIERTRHISIYRKFGIKLESLKLLFEAKNLRTLIIDAQCQDCHSWNGRIGKNRTCTIYLQQ</sequence>
<dbReference type="InterPro" id="IPR041118">
    <property type="entry name" value="Rx_N"/>
</dbReference>
<dbReference type="FunFam" id="3.40.50.300:FF:001091">
    <property type="entry name" value="Probable disease resistance protein At1g61300"/>
    <property type="match status" value="1"/>
</dbReference>
<dbReference type="GO" id="GO:0006952">
    <property type="term" value="P:defense response"/>
    <property type="evidence" value="ECO:0007669"/>
    <property type="project" value="UniProtKB-KW"/>
</dbReference>
<dbReference type="InterPro" id="IPR036388">
    <property type="entry name" value="WH-like_DNA-bd_sf"/>
</dbReference>
<dbReference type="SUPFAM" id="SSF52540">
    <property type="entry name" value="P-loop containing nucleoside triphosphate hydrolases"/>
    <property type="match status" value="1"/>
</dbReference>
<dbReference type="Gene3D" id="3.40.50.300">
    <property type="entry name" value="P-loop containing nucleotide triphosphate hydrolases"/>
    <property type="match status" value="1"/>
</dbReference>
<dbReference type="PRINTS" id="PR00364">
    <property type="entry name" value="DISEASERSIST"/>
</dbReference>
<protein>
    <submittedName>
        <fullName evidence="9">Disease resistance protein RGA4</fullName>
    </submittedName>
</protein>
<dbReference type="GeneID" id="111448599"/>
<keyword evidence="8" id="KW-1185">Reference proteome</keyword>
<feature type="domain" description="Disease resistance protein winged helix" evidence="7">
    <location>
        <begin position="394"/>
        <end position="465"/>
    </location>
</feature>
<keyword evidence="4" id="KW-0067">ATP-binding</keyword>
<evidence type="ECO:0000313" key="9">
    <source>
        <dbReference type="RefSeq" id="XP_022944051.1"/>
    </source>
</evidence>
<dbReference type="InterPro" id="IPR027417">
    <property type="entry name" value="P-loop_NTPase"/>
</dbReference>
<feature type="domain" description="NB-ARC" evidence="5">
    <location>
        <begin position="133"/>
        <end position="303"/>
    </location>
</feature>
<organism evidence="8 9">
    <name type="scientific">Cucurbita moschata</name>
    <name type="common">Winter crookneck squash</name>
    <name type="synonym">Cucurbita pepo var. moschata</name>
    <dbReference type="NCBI Taxonomy" id="3662"/>
    <lineage>
        <taxon>Eukaryota</taxon>
        <taxon>Viridiplantae</taxon>
        <taxon>Streptophyta</taxon>
        <taxon>Embryophyta</taxon>
        <taxon>Tracheophyta</taxon>
        <taxon>Spermatophyta</taxon>
        <taxon>Magnoliopsida</taxon>
        <taxon>eudicotyledons</taxon>
        <taxon>Gunneridae</taxon>
        <taxon>Pentapetalae</taxon>
        <taxon>rosids</taxon>
        <taxon>fabids</taxon>
        <taxon>Cucurbitales</taxon>
        <taxon>Cucurbitaceae</taxon>
        <taxon>Cucurbiteae</taxon>
        <taxon>Cucurbita</taxon>
    </lineage>
</organism>
<evidence type="ECO:0000259" key="5">
    <source>
        <dbReference type="Pfam" id="PF00931"/>
    </source>
</evidence>
<evidence type="ECO:0000256" key="3">
    <source>
        <dbReference type="ARBA" id="ARBA00022821"/>
    </source>
</evidence>
<proteinExistence type="predicted"/>
<evidence type="ECO:0000259" key="7">
    <source>
        <dbReference type="Pfam" id="PF23559"/>
    </source>
</evidence>
<name>A0A6J1FTD2_CUCMO</name>
<evidence type="ECO:0000259" key="6">
    <source>
        <dbReference type="Pfam" id="PF18052"/>
    </source>
</evidence>
<dbReference type="InterPro" id="IPR002182">
    <property type="entry name" value="NB-ARC"/>
</dbReference>
<dbReference type="Proteomes" id="UP000504609">
    <property type="component" value="Unplaced"/>
</dbReference>
<dbReference type="PANTHER" id="PTHR36766:SF38">
    <property type="entry name" value="DISEASE RESISTANCE PROTEIN RGA3"/>
    <property type="match status" value="1"/>
</dbReference>
<dbReference type="Gene3D" id="1.10.10.10">
    <property type="entry name" value="Winged helix-like DNA-binding domain superfamily/Winged helix DNA-binding domain"/>
    <property type="match status" value="1"/>
</dbReference>
<gene>
    <name evidence="9" type="primary">LOC111448599</name>
</gene>
<keyword evidence="2" id="KW-0547">Nucleotide-binding</keyword>
<dbReference type="Pfam" id="PF23559">
    <property type="entry name" value="WHD_DRP"/>
    <property type="match status" value="1"/>
</dbReference>
<dbReference type="Pfam" id="PF00931">
    <property type="entry name" value="NB-ARC"/>
    <property type="match status" value="1"/>
</dbReference>
<dbReference type="InterPro" id="IPR042197">
    <property type="entry name" value="Apaf_helical"/>
</dbReference>
<evidence type="ECO:0000256" key="1">
    <source>
        <dbReference type="ARBA" id="ARBA00022737"/>
    </source>
</evidence>
<evidence type="ECO:0000256" key="2">
    <source>
        <dbReference type="ARBA" id="ARBA00022741"/>
    </source>
</evidence>
<dbReference type="GO" id="GO:0043531">
    <property type="term" value="F:ADP binding"/>
    <property type="evidence" value="ECO:0007669"/>
    <property type="project" value="InterPro"/>
</dbReference>